<sequence length="144" mass="16437">MPEMKLFLKFLLSFVMLFSGYGHLNAYTYRDDMPNGGMHRVGRNDLIISNIHHTDLAFRSQPTTHVSYNNAERTDKDSEDDDSDDEDDEEPTSSGARHSGNYFTSFLSSRTYSELSLSYIGLSQSGLISANTSPRYILYRVFRI</sequence>
<gene>
    <name evidence="2" type="ORF">GCM10023093_28840</name>
</gene>
<protein>
    <submittedName>
        <fullName evidence="2">Uncharacterized protein</fullName>
    </submittedName>
</protein>
<evidence type="ECO:0000313" key="3">
    <source>
        <dbReference type="Proteomes" id="UP001500067"/>
    </source>
</evidence>
<feature type="compositionally biased region" description="Acidic residues" evidence="1">
    <location>
        <begin position="77"/>
        <end position="91"/>
    </location>
</feature>
<feature type="compositionally biased region" description="Polar residues" evidence="1">
    <location>
        <begin position="92"/>
        <end position="102"/>
    </location>
</feature>
<evidence type="ECO:0000256" key="1">
    <source>
        <dbReference type="SAM" id="MobiDB-lite"/>
    </source>
</evidence>
<proteinExistence type="predicted"/>
<feature type="region of interest" description="Disordered" evidence="1">
    <location>
        <begin position="60"/>
        <end position="102"/>
    </location>
</feature>
<accession>A0ABP8NQI8</accession>
<dbReference type="Proteomes" id="UP001500067">
    <property type="component" value="Unassembled WGS sequence"/>
</dbReference>
<evidence type="ECO:0000313" key="2">
    <source>
        <dbReference type="EMBL" id="GAA4469404.1"/>
    </source>
</evidence>
<name>A0ABP8NQI8_9BACT</name>
<organism evidence="2 3">
    <name type="scientific">Nemorincola caseinilytica</name>
    <dbReference type="NCBI Taxonomy" id="2054315"/>
    <lineage>
        <taxon>Bacteria</taxon>
        <taxon>Pseudomonadati</taxon>
        <taxon>Bacteroidota</taxon>
        <taxon>Chitinophagia</taxon>
        <taxon>Chitinophagales</taxon>
        <taxon>Chitinophagaceae</taxon>
        <taxon>Nemorincola</taxon>
    </lineage>
</organism>
<dbReference type="EMBL" id="BAABFA010000023">
    <property type="protein sequence ID" value="GAA4469404.1"/>
    <property type="molecule type" value="Genomic_DNA"/>
</dbReference>
<keyword evidence="3" id="KW-1185">Reference proteome</keyword>
<reference evidence="3" key="1">
    <citation type="journal article" date="2019" name="Int. J. Syst. Evol. Microbiol.">
        <title>The Global Catalogue of Microorganisms (GCM) 10K type strain sequencing project: providing services to taxonomists for standard genome sequencing and annotation.</title>
        <authorList>
            <consortium name="The Broad Institute Genomics Platform"/>
            <consortium name="The Broad Institute Genome Sequencing Center for Infectious Disease"/>
            <person name="Wu L."/>
            <person name="Ma J."/>
        </authorList>
    </citation>
    <scope>NUCLEOTIDE SEQUENCE [LARGE SCALE GENOMIC DNA]</scope>
    <source>
        <strain evidence="3">JCM 32105</strain>
    </source>
</reference>
<feature type="compositionally biased region" description="Polar residues" evidence="1">
    <location>
        <begin position="60"/>
        <end position="71"/>
    </location>
</feature>
<dbReference type="RefSeq" id="WP_345084687.1">
    <property type="nucleotide sequence ID" value="NZ_BAABFA010000023.1"/>
</dbReference>
<comment type="caution">
    <text evidence="2">The sequence shown here is derived from an EMBL/GenBank/DDBJ whole genome shotgun (WGS) entry which is preliminary data.</text>
</comment>